<feature type="non-terminal residue" evidence="4">
    <location>
        <position position="135"/>
    </location>
</feature>
<dbReference type="EMBL" id="RQTK01000806">
    <property type="protein sequence ID" value="RUS74716.1"/>
    <property type="molecule type" value="Genomic_DNA"/>
</dbReference>
<keyword evidence="1" id="KW-1015">Disulfide bond</keyword>
<dbReference type="OrthoDB" id="3789175at2759"/>
<feature type="domain" description="SMB" evidence="3">
    <location>
        <begin position="55"/>
        <end position="100"/>
    </location>
</feature>
<evidence type="ECO:0000256" key="1">
    <source>
        <dbReference type="ARBA" id="ARBA00023157"/>
    </source>
</evidence>
<comment type="caution">
    <text evidence="4">The sequence shown here is derived from an EMBL/GenBank/DDBJ whole genome shotgun (WGS) entry which is preliminary data.</text>
</comment>
<dbReference type="Proteomes" id="UP000271974">
    <property type="component" value="Unassembled WGS sequence"/>
</dbReference>
<dbReference type="InterPro" id="IPR001212">
    <property type="entry name" value="Somatomedin_B_dom"/>
</dbReference>
<dbReference type="PROSITE" id="PS50958">
    <property type="entry name" value="SMB_2"/>
    <property type="match status" value="1"/>
</dbReference>
<reference evidence="4 5" key="1">
    <citation type="submission" date="2019-01" db="EMBL/GenBank/DDBJ databases">
        <title>A draft genome assembly of the solar-powered sea slug Elysia chlorotica.</title>
        <authorList>
            <person name="Cai H."/>
            <person name="Li Q."/>
            <person name="Fang X."/>
            <person name="Li J."/>
            <person name="Curtis N.E."/>
            <person name="Altenburger A."/>
            <person name="Shibata T."/>
            <person name="Feng M."/>
            <person name="Maeda T."/>
            <person name="Schwartz J.A."/>
            <person name="Shigenobu S."/>
            <person name="Lundholm N."/>
            <person name="Nishiyama T."/>
            <person name="Yang H."/>
            <person name="Hasebe M."/>
            <person name="Li S."/>
            <person name="Pierce S.K."/>
            <person name="Wang J."/>
        </authorList>
    </citation>
    <scope>NUCLEOTIDE SEQUENCE [LARGE SCALE GENOMIC DNA]</scope>
    <source>
        <strain evidence="4">EC2010</strain>
        <tissue evidence="4">Whole organism of an adult</tissue>
    </source>
</reference>
<accession>A0A433SZI9</accession>
<evidence type="ECO:0000313" key="4">
    <source>
        <dbReference type="EMBL" id="RUS74716.1"/>
    </source>
</evidence>
<feature type="signal peptide" evidence="2">
    <location>
        <begin position="1"/>
        <end position="35"/>
    </location>
</feature>
<feature type="chain" id="PRO_5018966763" description="SMB domain-containing protein" evidence="2">
    <location>
        <begin position="36"/>
        <end position="135"/>
    </location>
</feature>
<name>A0A433SZI9_ELYCH</name>
<evidence type="ECO:0000259" key="3">
    <source>
        <dbReference type="PROSITE" id="PS50958"/>
    </source>
</evidence>
<protein>
    <recommendedName>
        <fullName evidence="3">SMB domain-containing protein</fullName>
    </recommendedName>
</protein>
<dbReference type="AlphaFoldDB" id="A0A433SZI9"/>
<keyword evidence="5" id="KW-1185">Reference proteome</keyword>
<proteinExistence type="predicted"/>
<dbReference type="PROSITE" id="PS00524">
    <property type="entry name" value="SMB_1"/>
    <property type="match status" value="1"/>
</dbReference>
<sequence>MNPRRDVSPTPRYQNLFKVSSLLLVLTCHFHGSLADFKVWRPEFEGPWCAQRPAGQDCCAGRQDVCSVPILGTRCYCDVFCNGTGFDCCPDYFPHCHGINIRSTTLPPPRPVEPCQAPDGREYPVGEGYTENCNT</sequence>
<evidence type="ECO:0000256" key="2">
    <source>
        <dbReference type="SAM" id="SignalP"/>
    </source>
</evidence>
<organism evidence="4 5">
    <name type="scientific">Elysia chlorotica</name>
    <name type="common">Eastern emerald elysia</name>
    <name type="synonym">Sea slug</name>
    <dbReference type="NCBI Taxonomy" id="188477"/>
    <lineage>
        <taxon>Eukaryota</taxon>
        <taxon>Metazoa</taxon>
        <taxon>Spiralia</taxon>
        <taxon>Lophotrochozoa</taxon>
        <taxon>Mollusca</taxon>
        <taxon>Gastropoda</taxon>
        <taxon>Heterobranchia</taxon>
        <taxon>Euthyneura</taxon>
        <taxon>Panpulmonata</taxon>
        <taxon>Sacoglossa</taxon>
        <taxon>Placobranchoidea</taxon>
        <taxon>Plakobranchidae</taxon>
        <taxon>Elysia</taxon>
    </lineage>
</organism>
<evidence type="ECO:0000313" key="5">
    <source>
        <dbReference type="Proteomes" id="UP000271974"/>
    </source>
</evidence>
<keyword evidence="2" id="KW-0732">Signal</keyword>
<gene>
    <name evidence="4" type="ORF">EGW08_017525</name>
</gene>